<dbReference type="AlphaFoldDB" id="A0A841H0C0"/>
<dbReference type="RefSeq" id="WP_170036704.1">
    <property type="nucleotide sequence ID" value="NZ_JABDTL010000002.1"/>
</dbReference>
<reference evidence="1 2" key="1">
    <citation type="submission" date="2020-08" db="EMBL/GenBank/DDBJ databases">
        <title>Genomic Encyclopedia of Type Strains, Phase IV (KMG-IV): sequencing the most valuable type-strain genomes for metagenomic binning, comparative biology and taxonomic classification.</title>
        <authorList>
            <person name="Goeker M."/>
        </authorList>
    </citation>
    <scope>NUCLEOTIDE SEQUENCE [LARGE SCALE GENOMIC DNA]</scope>
    <source>
        <strain evidence="1 2">DSM 29007</strain>
    </source>
</reference>
<evidence type="ECO:0000313" key="1">
    <source>
        <dbReference type="EMBL" id="MBB6071418.1"/>
    </source>
</evidence>
<dbReference type="EMBL" id="JACHIA010000008">
    <property type="protein sequence ID" value="MBB6071418.1"/>
    <property type="molecule type" value="Genomic_DNA"/>
</dbReference>
<comment type="caution">
    <text evidence="1">The sequence shown here is derived from an EMBL/GenBank/DDBJ whole genome shotgun (WGS) entry which is preliminary data.</text>
</comment>
<proteinExistence type="predicted"/>
<evidence type="ECO:0000313" key="2">
    <source>
        <dbReference type="Proteomes" id="UP000582837"/>
    </source>
</evidence>
<keyword evidence="2" id="KW-1185">Reference proteome</keyword>
<name>A0A841H0C0_9BACT</name>
<sequence>MNDREKVTGNKRQAVGTGAAISTEAERASLAQAIDEQRTGIVLSGRIVNGKVELDRSSLDRIASRFADAEISFVAVNAPFDPLTA</sequence>
<gene>
    <name evidence="1" type="ORF">HNQ61_003042</name>
</gene>
<organism evidence="1 2">
    <name type="scientific">Longimicrobium terrae</name>
    <dbReference type="NCBI Taxonomy" id="1639882"/>
    <lineage>
        <taxon>Bacteria</taxon>
        <taxon>Pseudomonadati</taxon>
        <taxon>Gemmatimonadota</taxon>
        <taxon>Longimicrobiia</taxon>
        <taxon>Longimicrobiales</taxon>
        <taxon>Longimicrobiaceae</taxon>
        <taxon>Longimicrobium</taxon>
    </lineage>
</organism>
<dbReference type="Proteomes" id="UP000582837">
    <property type="component" value="Unassembled WGS sequence"/>
</dbReference>
<accession>A0A841H0C0</accession>
<protein>
    <submittedName>
        <fullName evidence="1">Uncharacterized protein</fullName>
    </submittedName>
</protein>